<reference evidence="9 10" key="1">
    <citation type="submission" date="2015-07" db="EMBL/GenBank/DDBJ databases">
        <title>The genome of Melipona quadrifasciata.</title>
        <authorList>
            <person name="Pan H."/>
            <person name="Kapheim K."/>
        </authorList>
    </citation>
    <scope>NUCLEOTIDE SEQUENCE [LARGE SCALE GENOMIC DNA]</scope>
    <source>
        <strain evidence="9">0111107301</strain>
        <tissue evidence="9">Whole body</tissue>
    </source>
</reference>
<keyword evidence="4" id="KW-0813">Transport</keyword>
<gene>
    <name evidence="9" type="ORF">WN51_12256</name>
</gene>
<evidence type="ECO:0000259" key="8">
    <source>
        <dbReference type="PROSITE" id="PS50166"/>
    </source>
</evidence>
<dbReference type="InterPro" id="IPR011989">
    <property type="entry name" value="ARM-like"/>
</dbReference>
<feature type="domain" description="Importin N-terminal" evidence="8">
    <location>
        <begin position="32"/>
        <end position="115"/>
    </location>
</feature>
<name>A0A0N0BH03_9HYME</name>
<comment type="similarity">
    <text evidence="3">Belongs to the exportin family.</text>
</comment>
<evidence type="ECO:0000256" key="7">
    <source>
        <dbReference type="ARBA" id="ARBA00023242"/>
    </source>
</evidence>
<sequence>LQDNDAAALQNLEHLMTEFFSPETTNERKRTIERSFQEFAAQIDSWRPCLHFLSSTNNHYVSMFALSTLETTIGRRWPILPWEDRALTRSTLYTLSLERGVAPFVRNKVVKLVVDIARHDWPHFYPDFYSNILQLLSHKHTRLLGLIYLRTASEELATPREDLPIQRKNELFRFLSAQVPLTLDSLTSDDQSIDQSLAEEVVSQTLDACKFAKTNQLYKAPLQPAAIVIDLIEVHSQLLASLQAWCHWIANRPEKTKESLCQRCIDSCILALDYTTFCDNPPPANLIHSATHLFQSITAILKPVLWDEPTFRNLISMVTYPFFKPDTIKVLRRALVNAIVLPHGDGSIRERLLSTMISTLSTPLGLEGQPVPSESTITVVPLTQLLEDCSASSTTIKKILHSCLGSTINRTLELLPYMIRCQSVCEILLSFLHSVFSVLQQQLGPEFTQNAVQGMLHIYTRENISAGPALDQLLEILILVVSAPSSAFKAFVPSVTNLCLGQVWPAVGNDLSAYPDTTLVLLKLFYSILMHRWQYFYNTSILRTLGHADEEESVEHKEELVAILEAFGQALLQPDVNIFRQSLQSLEQLNIRWRLYQRAIFKVHLLERFLMALFTVLFQQSHNLLADEIATAIHSLASVNIAWFFGHFLPTFLASCEGVDDMQKATLLGNFDKSTDQPTLTRSVLQLISDLRCYQFCRPG</sequence>
<dbReference type="PROSITE" id="PS50166">
    <property type="entry name" value="IMPORTIN_B_NT"/>
    <property type="match status" value="1"/>
</dbReference>
<keyword evidence="10" id="KW-1185">Reference proteome</keyword>
<dbReference type="PANTHER" id="PTHR21452:SF4">
    <property type="entry name" value="EXPORTIN-6"/>
    <property type="match status" value="1"/>
</dbReference>
<dbReference type="SUPFAM" id="SSF48371">
    <property type="entry name" value="ARM repeat"/>
    <property type="match status" value="1"/>
</dbReference>
<accession>A0A0N0BH03</accession>
<dbReference type="PANTHER" id="PTHR21452">
    <property type="entry name" value="EXPORTIN-6"/>
    <property type="match status" value="1"/>
</dbReference>
<dbReference type="InterPro" id="IPR013598">
    <property type="entry name" value="Exportin-1/Importin-b-like"/>
</dbReference>
<evidence type="ECO:0000256" key="4">
    <source>
        <dbReference type="ARBA" id="ARBA00022448"/>
    </source>
</evidence>
<dbReference type="InterPro" id="IPR016024">
    <property type="entry name" value="ARM-type_fold"/>
</dbReference>
<dbReference type="InterPro" id="IPR001494">
    <property type="entry name" value="Importin-beta_N"/>
</dbReference>
<dbReference type="Proteomes" id="UP000053105">
    <property type="component" value="Unassembled WGS sequence"/>
</dbReference>
<keyword evidence="5" id="KW-0963">Cytoplasm</keyword>
<proteinExistence type="inferred from homology"/>
<evidence type="ECO:0000313" key="9">
    <source>
        <dbReference type="EMBL" id="KOX75512.1"/>
    </source>
</evidence>
<comment type="subcellular location">
    <subcellularLocation>
        <location evidence="2">Cytoplasm</location>
    </subcellularLocation>
    <subcellularLocation>
        <location evidence="1">Nucleus</location>
    </subcellularLocation>
</comment>
<evidence type="ECO:0000256" key="6">
    <source>
        <dbReference type="ARBA" id="ARBA00022927"/>
    </source>
</evidence>
<dbReference type="GO" id="GO:0005049">
    <property type="term" value="F:nuclear export signal receptor activity"/>
    <property type="evidence" value="ECO:0007669"/>
    <property type="project" value="InterPro"/>
</dbReference>
<dbReference type="GO" id="GO:0006611">
    <property type="term" value="P:protein export from nucleus"/>
    <property type="evidence" value="ECO:0007669"/>
    <property type="project" value="InterPro"/>
</dbReference>
<dbReference type="OrthoDB" id="10261013at2759"/>
<evidence type="ECO:0000256" key="2">
    <source>
        <dbReference type="ARBA" id="ARBA00004496"/>
    </source>
</evidence>
<dbReference type="STRING" id="166423.A0A0N0BH03"/>
<dbReference type="SMART" id="SM00913">
    <property type="entry name" value="IBN_N"/>
    <property type="match status" value="1"/>
</dbReference>
<dbReference type="GO" id="GO:0005634">
    <property type="term" value="C:nucleus"/>
    <property type="evidence" value="ECO:0007669"/>
    <property type="project" value="UniProtKB-SubCell"/>
</dbReference>
<evidence type="ECO:0000313" key="10">
    <source>
        <dbReference type="Proteomes" id="UP000053105"/>
    </source>
</evidence>
<evidence type="ECO:0000256" key="5">
    <source>
        <dbReference type="ARBA" id="ARBA00022490"/>
    </source>
</evidence>
<dbReference type="Pfam" id="PF08389">
    <property type="entry name" value="Xpo1"/>
    <property type="match status" value="1"/>
</dbReference>
<dbReference type="AlphaFoldDB" id="A0A0N0BH03"/>
<feature type="non-terminal residue" evidence="9">
    <location>
        <position position="1"/>
    </location>
</feature>
<keyword evidence="7" id="KW-0539">Nucleus</keyword>
<dbReference type="InterPro" id="IPR040016">
    <property type="entry name" value="XPO6"/>
</dbReference>
<protein>
    <submittedName>
        <fullName evidence="9">Exportin-6-A</fullName>
    </submittedName>
</protein>
<dbReference type="GO" id="GO:0005737">
    <property type="term" value="C:cytoplasm"/>
    <property type="evidence" value="ECO:0007669"/>
    <property type="project" value="UniProtKB-SubCell"/>
</dbReference>
<dbReference type="GO" id="GO:0031267">
    <property type="term" value="F:small GTPase binding"/>
    <property type="evidence" value="ECO:0007669"/>
    <property type="project" value="InterPro"/>
</dbReference>
<dbReference type="Pfam" id="PF03810">
    <property type="entry name" value="IBN_N"/>
    <property type="match status" value="1"/>
</dbReference>
<organism evidence="9 10">
    <name type="scientific">Melipona quadrifasciata</name>
    <dbReference type="NCBI Taxonomy" id="166423"/>
    <lineage>
        <taxon>Eukaryota</taxon>
        <taxon>Metazoa</taxon>
        <taxon>Ecdysozoa</taxon>
        <taxon>Arthropoda</taxon>
        <taxon>Hexapoda</taxon>
        <taxon>Insecta</taxon>
        <taxon>Pterygota</taxon>
        <taxon>Neoptera</taxon>
        <taxon>Endopterygota</taxon>
        <taxon>Hymenoptera</taxon>
        <taxon>Apocrita</taxon>
        <taxon>Aculeata</taxon>
        <taxon>Apoidea</taxon>
        <taxon>Anthophila</taxon>
        <taxon>Apidae</taxon>
        <taxon>Melipona</taxon>
    </lineage>
</organism>
<evidence type="ECO:0000256" key="1">
    <source>
        <dbReference type="ARBA" id="ARBA00004123"/>
    </source>
</evidence>
<dbReference type="EMBL" id="KQ435762">
    <property type="protein sequence ID" value="KOX75512.1"/>
    <property type="molecule type" value="Genomic_DNA"/>
</dbReference>
<dbReference type="Gene3D" id="1.25.10.10">
    <property type="entry name" value="Leucine-rich Repeat Variant"/>
    <property type="match status" value="1"/>
</dbReference>
<keyword evidence="6" id="KW-0653">Protein transport</keyword>
<evidence type="ECO:0000256" key="3">
    <source>
        <dbReference type="ARBA" id="ARBA00009466"/>
    </source>
</evidence>